<comment type="subcellular location">
    <subcellularLocation>
        <location evidence="2">Membrane</location>
    </subcellularLocation>
</comment>
<keyword evidence="9 10" id="KW-0472">Membrane</keyword>
<dbReference type="GO" id="GO:0004497">
    <property type="term" value="F:monooxygenase activity"/>
    <property type="evidence" value="ECO:0007669"/>
    <property type="project" value="UniProtKB-KW"/>
</dbReference>
<dbReference type="Pfam" id="PF00067">
    <property type="entry name" value="p450"/>
    <property type="match status" value="1"/>
</dbReference>
<keyword evidence="10" id="KW-1133">Transmembrane helix</keyword>
<dbReference type="OrthoDB" id="1055148at2759"/>
<evidence type="ECO:0000256" key="2">
    <source>
        <dbReference type="ARBA" id="ARBA00004370"/>
    </source>
</evidence>
<dbReference type="InterPro" id="IPR002401">
    <property type="entry name" value="Cyt_P450_E_grp-I"/>
</dbReference>
<comment type="similarity">
    <text evidence="3">Belongs to the cytochrome P450 family.</text>
</comment>
<dbReference type="PANTHER" id="PTHR47943">
    <property type="entry name" value="CYTOCHROME P450 93A3-LIKE"/>
    <property type="match status" value="1"/>
</dbReference>
<proteinExistence type="inferred from homology"/>
<evidence type="ECO:0000313" key="12">
    <source>
        <dbReference type="Proteomes" id="UP000806378"/>
    </source>
</evidence>
<dbReference type="EMBL" id="MU089596">
    <property type="protein sequence ID" value="KAF7850601.1"/>
    <property type="molecule type" value="Genomic_DNA"/>
</dbReference>
<evidence type="ECO:0008006" key="13">
    <source>
        <dbReference type="Google" id="ProtNLM"/>
    </source>
</evidence>
<keyword evidence="6" id="KW-0560">Oxidoreductase</keyword>
<evidence type="ECO:0000256" key="10">
    <source>
        <dbReference type="SAM" id="Phobius"/>
    </source>
</evidence>
<evidence type="ECO:0000256" key="1">
    <source>
        <dbReference type="ARBA" id="ARBA00001971"/>
    </source>
</evidence>
<sequence length="141" mass="15998">MYRNSPHDHPHPTSFQITTSMAWIWITLAFALIAHLLLRALLWKTQSKKRLPPGPRGFPILGNLPLLGQNPHHDLHKLAKKYGPLMYLRLGLVPTIIVSSPEVAEQFLKTHDLVFASRPPHEAAKHMSYEQRSLAFAPYGP</sequence>
<gene>
    <name evidence="11" type="ORF">BT93_L5205</name>
</gene>
<dbReference type="GO" id="GO:0005506">
    <property type="term" value="F:iron ion binding"/>
    <property type="evidence" value="ECO:0007669"/>
    <property type="project" value="InterPro"/>
</dbReference>
<evidence type="ECO:0000256" key="4">
    <source>
        <dbReference type="ARBA" id="ARBA00022617"/>
    </source>
</evidence>
<keyword evidence="8" id="KW-0503">Monooxygenase</keyword>
<evidence type="ECO:0000256" key="8">
    <source>
        <dbReference type="ARBA" id="ARBA00023033"/>
    </source>
</evidence>
<comment type="caution">
    <text evidence="11">The sequence shown here is derived from an EMBL/GenBank/DDBJ whole genome shotgun (WGS) entry which is preliminary data.</text>
</comment>
<dbReference type="GO" id="GO:0016020">
    <property type="term" value="C:membrane"/>
    <property type="evidence" value="ECO:0007669"/>
    <property type="project" value="UniProtKB-SubCell"/>
</dbReference>
<evidence type="ECO:0000256" key="5">
    <source>
        <dbReference type="ARBA" id="ARBA00022723"/>
    </source>
</evidence>
<keyword evidence="10" id="KW-0812">Transmembrane</keyword>
<dbReference type="GO" id="GO:0020037">
    <property type="term" value="F:heme binding"/>
    <property type="evidence" value="ECO:0007669"/>
    <property type="project" value="InterPro"/>
</dbReference>
<feature type="transmembrane region" description="Helical" evidence="10">
    <location>
        <begin position="20"/>
        <end position="42"/>
    </location>
</feature>
<comment type="cofactor">
    <cofactor evidence="1">
        <name>heme</name>
        <dbReference type="ChEBI" id="CHEBI:30413"/>
    </cofactor>
</comment>
<organism evidence="11 12">
    <name type="scientific">Corymbia citriodora subsp. variegata</name>
    <dbReference type="NCBI Taxonomy" id="360336"/>
    <lineage>
        <taxon>Eukaryota</taxon>
        <taxon>Viridiplantae</taxon>
        <taxon>Streptophyta</taxon>
        <taxon>Embryophyta</taxon>
        <taxon>Tracheophyta</taxon>
        <taxon>Spermatophyta</taxon>
        <taxon>Magnoliopsida</taxon>
        <taxon>eudicotyledons</taxon>
        <taxon>Gunneridae</taxon>
        <taxon>Pentapetalae</taxon>
        <taxon>rosids</taxon>
        <taxon>malvids</taxon>
        <taxon>Myrtales</taxon>
        <taxon>Myrtaceae</taxon>
        <taxon>Myrtoideae</taxon>
        <taxon>Eucalypteae</taxon>
        <taxon>Corymbia</taxon>
    </lineage>
</organism>
<dbReference type="GO" id="GO:0016705">
    <property type="term" value="F:oxidoreductase activity, acting on paired donors, with incorporation or reduction of molecular oxygen"/>
    <property type="evidence" value="ECO:0007669"/>
    <property type="project" value="InterPro"/>
</dbReference>
<dbReference type="Gramene" id="rna-gnl|WGS:JABURB|Cocit.L5205.1">
    <property type="protein sequence ID" value="cds-KAF7850601.1"/>
    <property type="gene ID" value="gene-BT93_L5205"/>
</dbReference>
<dbReference type="InterPro" id="IPR001128">
    <property type="entry name" value="Cyt_P450"/>
</dbReference>
<dbReference type="SUPFAM" id="SSF48264">
    <property type="entry name" value="Cytochrome P450"/>
    <property type="match status" value="1"/>
</dbReference>
<dbReference type="PANTHER" id="PTHR47943:SF2">
    <property type="entry name" value="CYTOCHROME P450"/>
    <property type="match status" value="1"/>
</dbReference>
<dbReference type="Gene3D" id="1.10.630.10">
    <property type="entry name" value="Cytochrome P450"/>
    <property type="match status" value="1"/>
</dbReference>
<evidence type="ECO:0000256" key="7">
    <source>
        <dbReference type="ARBA" id="ARBA00023004"/>
    </source>
</evidence>
<evidence type="ECO:0000256" key="6">
    <source>
        <dbReference type="ARBA" id="ARBA00023002"/>
    </source>
</evidence>
<dbReference type="Proteomes" id="UP000806378">
    <property type="component" value="Unassembled WGS sequence"/>
</dbReference>
<reference evidence="11" key="1">
    <citation type="submission" date="2020-05" db="EMBL/GenBank/DDBJ databases">
        <title>WGS assembly of Corymbia citriodora subspecies variegata.</title>
        <authorList>
            <person name="Barry K."/>
            <person name="Hundley H."/>
            <person name="Shu S."/>
            <person name="Jenkins J."/>
            <person name="Grimwood J."/>
            <person name="Baten A."/>
        </authorList>
    </citation>
    <scope>NUCLEOTIDE SEQUENCE</scope>
    <source>
        <strain evidence="11">CV2-018</strain>
    </source>
</reference>
<keyword evidence="5" id="KW-0479">Metal-binding</keyword>
<evidence type="ECO:0000256" key="3">
    <source>
        <dbReference type="ARBA" id="ARBA00010617"/>
    </source>
</evidence>
<dbReference type="AlphaFoldDB" id="A0A8T0CSP1"/>
<keyword evidence="4" id="KW-0349">Heme</keyword>
<evidence type="ECO:0000313" key="11">
    <source>
        <dbReference type="EMBL" id="KAF7850601.1"/>
    </source>
</evidence>
<keyword evidence="12" id="KW-1185">Reference proteome</keyword>
<dbReference type="PRINTS" id="PR00463">
    <property type="entry name" value="EP450I"/>
</dbReference>
<protein>
    <recommendedName>
        <fullName evidence="13">Cytochrome P450</fullName>
    </recommendedName>
</protein>
<dbReference type="InterPro" id="IPR036396">
    <property type="entry name" value="Cyt_P450_sf"/>
</dbReference>
<evidence type="ECO:0000256" key="9">
    <source>
        <dbReference type="ARBA" id="ARBA00023136"/>
    </source>
</evidence>
<keyword evidence="7" id="KW-0408">Iron</keyword>
<accession>A0A8T0CSP1</accession>
<name>A0A8T0CSP1_CORYI</name>